<keyword evidence="2" id="KW-0813">Transport</keyword>
<dbReference type="AlphaFoldDB" id="A0A921ENZ0"/>
<dbReference type="InterPro" id="IPR003439">
    <property type="entry name" value="ABC_transporter-like_ATP-bd"/>
</dbReference>
<evidence type="ECO:0000256" key="2">
    <source>
        <dbReference type="ARBA" id="ARBA00022448"/>
    </source>
</evidence>
<dbReference type="Pfam" id="PF00005">
    <property type="entry name" value="ABC_tran"/>
    <property type="match status" value="1"/>
</dbReference>
<sequence>PSGRRMDGWQDLAEQVIDRVNLSGFAERDGRTLSGGQQRRATLAIGLAMRPRVLLLDEPTSSLDVASREGVTAMLSDLSDAISCAVVATHDMHLVADWANRVIVLEHGRIAADVEPRDLFAQPELMARVRLVPPQVAQLGLALGLRRPPLNVVELLDCLQIREKVPC</sequence>
<dbReference type="GO" id="GO:0005524">
    <property type="term" value="F:ATP binding"/>
    <property type="evidence" value="ECO:0007669"/>
    <property type="project" value="UniProtKB-KW"/>
</dbReference>
<dbReference type="EMBL" id="DYZF01000057">
    <property type="protein sequence ID" value="HJE50821.1"/>
    <property type="molecule type" value="Genomic_DNA"/>
</dbReference>
<keyword evidence="3" id="KW-0547">Nucleotide-binding</keyword>
<dbReference type="InterPro" id="IPR027417">
    <property type="entry name" value="P-loop_NTPase"/>
</dbReference>
<dbReference type="InterPro" id="IPR050095">
    <property type="entry name" value="ECF_ABC_transporter_ATP-bd"/>
</dbReference>
<dbReference type="Proteomes" id="UP000712713">
    <property type="component" value="Unassembled WGS sequence"/>
</dbReference>
<dbReference type="PANTHER" id="PTHR43553">
    <property type="entry name" value="HEAVY METAL TRANSPORTER"/>
    <property type="match status" value="1"/>
</dbReference>
<dbReference type="SUPFAM" id="SSF52540">
    <property type="entry name" value="P-loop containing nucleoside triphosphate hydrolases"/>
    <property type="match status" value="1"/>
</dbReference>
<feature type="non-terminal residue" evidence="6">
    <location>
        <position position="1"/>
    </location>
</feature>
<protein>
    <submittedName>
        <fullName evidence="6">Energy-coupling factor ABC transporter ATP-binding protein</fullName>
    </submittedName>
</protein>
<organism evidence="6 7">
    <name type="scientific">Tessaracoccus flavescens</name>
    <dbReference type="NCBI Taxonomy" id="399497"/>
    <lineage>
        <taxon>Bacteria</taxon>
        <taxon>Bacillati</taxon>
        <taxon>Actinomycetota</taxon>
        <taxon>Actinomycetes</taxon>
        <taxon>Propionibacteriales</taxon>
        <taxon>Propionibacteriaceae</taxon>
        <taxon>Tessaracoccus</taxon>
    </lineage>
</organism>
<feature type="domain" description="ABC transporter" evidence="5">
    <location>
        <begin position="13"/>
        <end position="61"/>
    </location>
</feature>
<accession>A0A921ENZ0</accession>
<evidence type="ECO:0000313" key="6">
    <source>
        <dbReference type="EMBL" id="HJE50821.1"/>
    </source>
</evidence>
<evidence type="ECO:0000256" key="4">
    <source>
        <dbReference type="ARBA" id="ARBA00022840"/>
    </source>
</evidence>
<evidence type="ECO:0000256" key="1">
    <source>
        <dbReference type="ARBA" id="ARBA00005417"/>
    </source>
</evidence>
<reference evidence="6" key="2">
    <citation type="submission" date="2021-09" db="EMBL/GenBank/DDBJ databases">
        <authorList>
            <person name="Gilroy R."/>
        </authorList>
    </citation>
    <scope>NUCLEOTIDE SEQUENCE</scope>
    <source>
        <strain evidence="6">ChiGjej3B3-7470</strain>
    </source>
</reference>
<evidence type="ECO:0000256" key="3">
    <source>
        <dbReference type="ARBA" id="ARBA00022741"/>
    </source>
</evidence>
<reference evidence="6" key="1">
    <citation type="journal article" date="2021" name="PeerJ">
        <title>Extensive microbial diversity within the chicken gut microbiome revealed by metagenomics and culture.</title>
        <authorList>
            <person name="Gilroy R."/>
            <person name="Ravi A."/>
            <person name="Getino M."/>
            <person name="Pursley I."/>
            <person name="Horton D.L."/>
            <person name="Alikhan N.F."/>
            <person name="Baker D."/>
            <person name="Gharbi K."/>
            <person name="Hall N."/>
            <person name="Watson M."/>
            <person name="Adriaenssens E.M."/>
            <person name="Foster-Nyarko E."/>
            <person name="Jarju S."/>
            <person name="Secka A."/>
            <person name="Antonio M."/>
            <person name="Oren A."/>
            <person name="Chaudhuri R.R."/>
            <person name="La Ragione R."/>
            <person name="Hildebrand F."/>
            <person name="Pallen M.J."/>
        </authorList>
    </citation>
    <scope>NUCLEOTIDE SEQUENCE</scope>
    <source>
        <strain evidence="6">ChiGjej3B3-7470</strain>
    </source>
</reference>
<dbReference type="GO" id="GO:0016887">
    <property type="term" value="F:ATP hydrolysis activity"/>
    <property type="evidence" value="ECO:0007669"/>
    <property type="project" value="InterPro"/>
</dbReference>
<comment type="similarity">
    <text evidence="1">Belongs to the ABC transporter superfamily.</text>
</comment>
<comment type="caution">
    <text evidence="6">The sequence shown here is derived from an EMBL/GenBank/DDBJ whole genome shotgun (WGS) entry which is preliminary data.</text>
</comment>
<dbReference type="PANTHER" id="PTHR43553:SF24">
    <property type="entry name" value="ENERGY-COUPLING FACTOR TRANSPORTER ATP-BINDING PROTEIN ECFA1"/>
    <property type="match status" value="1"/>
</dbReference>
<evidence type="ECO:0000259" key="5">
    <source>
        <dbReference type="Pfam" id="PF00005"/>
    </source>
</evidence>
<evidence type="ECO:0000313" key="7">
    <source>
        <dbReference type="Proteomes" id="UP000712713"/>
    </source>
</evidence>
<name>A0A921ENZ0_9ACTN</name>
<gene>
    <name evidence="6" type="ORF">K8V15_02380</name>
</gene>
<dbReference type="GO" id="GO:0043190">
    <property type="term" value="C:ATP-binding cassette (ABC) transporter complex"/>
    <property type="evidence" value="ECO:0007669"/>
    <property type="project" value="TreeGrafter"/>
</dbReference>
<keyword evidence="4 6" id="KW-0067">ATP-binding</keyword>
<dbReference type="GO" id="GO:0042626">
    <property type="term" value="F:ATPase-coupled transmembrane transporter activity"/>
    <property type="evidence" value="ECO:0007669"/>
    <property type="project" value="TreeGrafter"/>
</dbReference>
<proteinExistence type="inferred from homology"/>
<dbReference type="Gene3D" id="3.40.50.300">
    <property type="entry name" value="P-loop containing nucleotide triphosphate hydrolases"/>
    <property type="match status" value="1"/>
</dbReference>